<dbReference type="AlphaFoldDB" id="A0A2N7NKN3"/>
<accession>A0A2N7NKN3</accession>
<evidence type="ECO:0000313" key="4">
    <source>
        <dbReference type="Proteomes" id="UP000235579"/>
    </source>
</evidence>
<reference evidence="3 5" key="4">
    <citation type="submission" date="2019-04" db="EMBL/GenBank/DDBJ databases">
        <title>A reverse ecology approach based on a biological definition of microbial populations.</title>
        <authorList>
            <person name="Arevalo P."/>
            <person name="Vaninsberghe D."/>
            <person name="Elsherbini J."/>
            <person name="Gore J."/>
            <person name="Polz M."/>
        </authorList>
    </citation>
    <scope>NUCLEOTIDE SEQUENCE [LARGE SCALE GENOMIC DNA]</scope>
    <source>
        <strain evidence="3 5">10N.222.45.A8</strain>
    </source>
</reference>
<dbReference type="Proteomes" id="UP000235579">
    <property type="component" value="Unassembled WGS sequence"/>
</dbReference>
<organism evidence="2 4">
    <name type="scientific">Vibrio tasmaniensis</name>
    <dbReference type="NCBI Taxonomy" id="212663"/>
    <lineage>
        <taxon>Bacteria</taxon>
        <taxon>Pseudomonadati</taxon>
        <taxon>Pseudomonadota</taxon>
        <taxon>Gammaproteobacteria</taxon>
        <taxon>Vibrionales</taxon>
        <taxon>Vibrionaceae</taxon>
        <taxon>Vibrio</taxon>
    </lineage>
</organism>
<protein>
    <submittedName>
        <fullName evidence="2">Uncharacterized protein</fullName>
    </submittedName>
</protein>
<dbReference type="EMBL" id="MDBP01000034">
    <property type="protein sequence ID" value="PMP15604.1"/>
    <property type="molecule type" value="Genomic_DNA"/>
</dbReference>
<keyword evidence="1" id="KW-1133">Transmembrane helix</keyword>
<dbReference type="EMBL" id="SYVV01000026">
    <property type="protein sequence ID" value="TKG31324.1"/>
    <property type="molecule type" value="Genomic_DNA"/>
</dbReference>
<evidence type="ECO:0000313" key="2">
    <source>
        <dbReference type="EMBL" id="PMP15604.1"/>
    </source>
</evidence>
<reference evidence="4" key="1">
    <citation type="submission" date="2016-07" db="EMBL/GenBank/DDBJ databases">
        <title>Nontailed viruses are major unrecognized killers of bacteria in the ocean.</title>
        <authorList>
            <person name="Kauffman K."/>
            <person name="Hussain F."/>
            <person name="Yang J."/>
            <person name="Arevalo P."/>
            <person name="Brown J."/>
            <person name="Cutler M."/>
            <person name="Kelly L."/>
            <person name="Polz M.F."/>
        </authorList>
    </citation>
    <scope>NUCLEOTIDE SEQUENCE [LARGE SCALE GENOMIC DNA]</scope>
    <source>
        <strain evidence="4">10N.222.48.A2</strain>
    </source>
</reference>
<feature type="transmembrane region" description="Helical" evidence="1">
    <location>
        <begin position="16"/>
        <end position="35"/>
    </location>
</feature>
<evidence type="ECO:0000313" key="3">
    <source>
        <dbReference type="EMBL" id="TKG31324.1"/>
    </source>
</evidence>
<name>A0A2N7NKN3_9VIBR</name>
<proteinExistence type="predicted"/>
<keyword evidence="1" id="KW-0812">Transmembrane</keyword>
<evidence type="ECO:0000256" key="1">
    <source>
        <dbReference type="SAM" id="Phobius"/>
    </source>
</evidence>
<comment type="caution">
    <text evidence="2">The sequence shown here is derived from an EMBL/GenBank/DDBJ whole genome shotgun (WGS) entry which is preliminary data.</text>
</comment>
<reference evidence="2" key="3">
    <citation type="journal article" date="2018" name="Nature">
        <title>A major lineage of non-tailed dsDNA viruses as unrecognized killers of marine bacteria.</title>
        <authorList>
            <person name="Kauffman K.M."/>
            <person name="Hussain F.A."/>
            <person name="Yang J."/>
            <person name="Arevalo P."/>
            <person name="Brown J.M."/>
            <person name="Chang W.K."/>
            <person name="VanInsberghe D."/>
            <person name="Elsherbini J."/>
            <person name="Sharma R.S."/>
            <person name="Cutler M.B."/>
            <person name="Kelly L."/>
            <person name="Polz M.F."/>
        </authorList>
    </citation>
    <scope>NUCLEOTIDE SEQUENCE</scope>
    <source>
        <strain evidence="2">10N.222.48.A2</strain>
    </source>
</reference>
<keyword evidence="1" id="KW-0472">Membrane</keyword>
<dbReference type="Proteomes" id="UP000308018">
    <property type="component" value="Unassembled WGS sequence"/>
</dbReference>
<gene>
    <name evidence="2" type="ORF">BCS92_08815</name>
    <name evidence="3" type="ORF">FC057_14365</name>
</gene>
<reference evidence="2" key="2">
    <citation type="submission" date="2016-07" db="EMBL/GenBank/DDBJ databases">
        <authorList>
            <person name="Wan K."/>
            <person name="Booth B."/>
            <person name="Spirohn K."/>
            <person name="Hao T."/>
            <person name="Hu Y."/>
            <person name="Calderwood M."/>
            <person name="Hill D."/>
            <person name="Mohr S."/>
            <person name="Vidal M."/>
            <person name="Celniker S."/>
            <person name="Perrimon N."/>
        </authorList>
    </citation>
    <scope>NUCLEOTIDE SEQUENCE</scope>
    <source>
        <strain evidence="2">10N.222.48.A2</strain>
    </source>
</reference>
<sequence length="60" mass="6674">MLILVASLPIRKTNNLVMALFQGAFILDIIFGYFLKKHTNLIRKIVSCLLATLGILTLVS</sequence>
<evidence type="ECO:0000313" key="5">
    <source>
        <dbReference type="Proteomes" id="UP000308018"/>
    </source>
</evidence>